<dbReference type="PANTHER" id="PTHR48467:SF1">
    <property type="entry name" value="GLUTAMATE SYNTHASE 1 [NADH], CHLOROPLASTIC-LIKE"/>
    <property type="match status" value="1"/>
</dbReference>
<dbReference type="HOGENOM" id="CLU_024722_3_1_1"/>
<dbReference type="InterPro" id="IPR055275">
    <property type="entry name" value="Ferredox_Rdtase"/>
</dbReference>
<gene>
    <name evidence="6" type="ORF">M422DRAFT_60449</name>
</gene>
<evidence type="ECO:0000256" key="4">
    <source>
        <dbReference type="ARBA" id="ARBA00022857"/>
    </source>
</evidence>
<dbReference type="Gene3D" id="3.40.50.720">
    <property type="entry name" value="NAD(P)-binding Rossmann-like Domain"/>
    <property type="match status" value="1"/>
</dbReference>
<dbReference type="OrthoDB" id="333024at2759"/>
<reference evidence="6 7" key="1">
    <citation type="submission" date="2014-06" db="EMBL/GenBank/DDBJ databases">
        <title>Evolutionary Origins and Diversification of the Mycorrhizal Mutualists.</title>
        <authorList>
            <consortium name="DOE Joint Genome Institute"/>
            <consortium name="Mycorrhizal Genomics Consortium"/>
            <person name="Kohler A."/>
            <person name="Kuo A."/>
            <person name="Nagy L.G."/>
            <person name="Floudas D."/>
            <person name="Copeland A."/>
            <person name="Barry K.W."/>
            <person name="Cichocki N."/>
            <person name="Veneault-Fourrey C."/>
            <person name="LaButti K."/>
            <person name="Lindquist E.A."/>
            <person name="Lipzen A."/>
            <person name="Lundell T."/>
            <person name="Morin E."/>
            <person name="Murat C."/>
            <person name="Riley R."/>
            <person name="Ohm R."/>
            <person name="Sun H."/>
            <person name="Tunlid A."/>
            <person name="Henrissat B."/>
            <person name="Grigoriev I.V."/>
            <person name="Hibbett D.S."/>
            <person name="Martin F."/>
        </authorList>
    </citation>
    <scope>NUCLEOTIDE SEQUENCE [LARGE SCALE GENOMIC DNA]</scope>
    <source>
        <strain evidence="6 7">SS14</strain>
    </source>
</reference>
<comment type="cofactor">
    <cofactor evidence="1">
        <name>FAD</name>
        <dbReference type="ChEBI" id="CHEBI:57692"/>
    </cofactor>
</comment>
<name>A0A0C9VT11_SPHS4</name>
<dbReference type="InterPro" id="IPR036188">
    <property type="entry name" value="FAD/NAD-bd_sf"/>
</dbReference>
<dbReference type="EMBL" id="KN837138">
    <property type="protein sequence ID" value="KIJ41216.1"/>
    <property type="molecule type" value="Genomic_DNA"/>
</dbReference>
<evidence type="ECO:0000313" key="6">
    <source>
        <dbReference type="EMBL" id="KIJ41216.1"/>
    </source>
</evidence>
<keyword evidence="7" id="KW-1185">Reference proteome</keyword>
<dbReference type="PANTHER" id="PTHR48467">
    <property type="entry name" value="GLUTAMATE SYNTHASE 1 [NADH], CHLOROPLASTIC-LIKE"/>
    <property type="match status" value="1"/>
</dbReference>
<evidence type="ECO:0000256" key="2">
    <source>
        <dbReference type="ARBA" id="ARBA00022630"/>
    </source>
</evidence>
<dbReference type="GO" id="GO:0016491">
    <property type="term" value="F:oxidoreductase activity"/>
    <property type="evidence" value="ECO:0007669"/>
    <property type="project" value="UniProtKB-KW"/>
</dbReference>
<proteinExistence type="predicted"/>
<accession>A0A0C9VT11</accession>
<dbReference type="SUPFAM" id="SSF51971">
    <property type="entry name" value="Nucleotide-binding domain"/>
    <property type="match status" value="1"/>
</dbReference>
<evidence type="ECO:0000313" key="7">
    <source>
        <dbReference type="Proteomes" id="UP000054279"/>
    </source>
</evidence>
<dbReference type="Gene3D" id="3.50.50.60">
    <property type="entry name" value="FAD/NAD(P)-binding domain"/>
    <property type="match status" value="1"/>
</dbReference>
<organism evidence="6 7">
    <name type="scientific">Sphaerobolus stellatus (strain SS14)</name>
    <dbReference type="NCBI Taxonomy" id="990650"/>
    <lineage>
        <taxon>Eukaryota</taxon>
        <taxon>Fungi</taxon>
        <taxon>Dikarya</taxon>
        <taxon>Basidiomycota</taxon>
        <taxon>Agaricomycotina</taxon>
        <taxon>Agaricomycetes</taxon>
        <taxon>Phallomycetidae</taxon>
        <taxon>Geastrales</taxon>
        <taxon>Sphaerobolaceae</taxon>
        <taxon>Sphaerobolus</taxon>
    </lineage>
</organism>
<dbReference type="PRINTS" id="PR00419">
    <property type="entry name" value="ADXRDTASE"/>
</dbReference>
<protein>
    <recommendedName>
        <fullName evidence="8">NADPH:adrenodoxin oxidoreductase, mitochondrial</fullName>
    </recommendedName>
</protein>
<keyword evidence="3" id="KW-0274">FAD</keyword>
<evidence type="ECO:0000256" key="5">
    <source>
        <dbReference type="ARBA" id="ARBA00023002"/>
    </source>
</evidence>
<keyword evidence="5" id="KW-0560">Oxidoreductase</keyword>
<dbReference type="Proteomes" id="UP000054279">
    <property type="component" value="Unassembled WGS sequence"/>
</dbReference>
<keyword evidence="4" id="KW-0521">NADP</keyword>
<sequence>MPPLKLAVVGGGPSAFYVASRLLHLLPHTDFRVHIYDRLWAPHGLVRYGVAPDHPEVKNCTHKFDVAATDPRIRFFGNVDVAASPALDTTSLSLPLETLLPYYTHLLFATGGPMPRVHPRLERSKYCIPALDLVHWYTMHPRSKYPPPVSPIPENTKHITVIGHGNVSLDIARLLLTSPKTLAPMDIPSHVIRSLEETWRSLRHISIVGRRGPRDVRFTAKEVREMTSLTDARMVPIPTDLMQAAEQGGDAESGGLSRQQSRIMKLLKEGSKKVQPDVTKSFSVDFWRSPIGYNITPPSADRRVSLQLEGTKLEEGRVIGTGKVDELKTDLIVTSLGYESDPSLLGTDASTSNTLQWFDESEGHIRTAPGGGRVLSREGHVIPNVYASGWAGRGARGVLAGTLLDANDVAATIVQDWQDQGNRTASDSIKGDEVGSTTLANGTFTTLAPLATSTPAGGLDAPPPAVQTSVQDGRIVTYEAWQRAEEAERKRAAEGKERERMRWEEVQELLKKD</sequence>
<evidence type="ECO:0000256" key="3">
    <source>
        <dbReference type="ARBA" id="ARBA00022827"/>
    </source>
</evidence>
<keyword evidence="2" id="KW-0285">Flavoprotein</keyword>
<evidence type="ECO:0008006" key="8">
    <source>
        <dbReference type="Google" id="ProtNLM"/>
    </source>
</evidence>
<evidence type="ECO:0000256" key="1">
    <source>
        <dbReference type="ARBA" id="ARBA00001974"/>
    </source>
</evidence>
<dbReference type="AlphaFoldDB" id="A0A0C9VT11"/>